<accession>A0AAD7H5I8</accession>
<comment type="caution">
    <text evidence="1">The sequence shown here is derived from an EMBL/GenBank/DDBJ whole genome shotgun (WGS) entry which is preliminary data.</text>
</comment>
<dbReference type="AlphaFoldDB" id="A0AAD7H5I8"/>
<evidence type="ECO:0000313" key="2">
    <source>
        <dbReference type="Proteomes" id="UP001215598"/>
    </source>
</evidence>
<evidence type="ECO:0000313" key="1">
    <source>
        <dbReference type="EMBL" id="KAJ7712887.1"/>
    </source>
</evidence>
<dbReference type="Proteomes" id="UP001215598">
    <property type="component" value="Unassembled WGS sequence"/>
</dbReference>
<sequence length="325" mass="37433">MSVQYFFLGYHAQHISRFIFRIGLEAHCFWMPTEWYQNIVSYPPVPQGKKSFAFVMPLEYVDRLAHELLILIQAAFVRPVWTLVFVDHNVSESSLIQSHTNEQAVQIWPHLWSRTYRPIYHLEPQATLNCLEAWHIETIAVSDHTPIFHAIKRTQIALNGCGAQEVMDALTLTFIQVQMLALYVCADPQTWSRLVTTLIKYDADRVDLSTPKHRLPYVSGPHPLYFNNDGHCKYLNWISTLSTEFAEVPSEIKRKAFLPTTTMLTAPVKPVYVAAVWNQGCHNATTPNLPVRALGQLYQLHNFQSFWCHSAAYGRFHGLDNFAYP</sequence>
<dbReference type="EMBL" id="JARKIB010000355">
    <property type="protein sequence ID" value="KAJ7712887.1"/>
    <property type="molecule type" value="Genomic_DNA"/>
</dbReference>
<protein>
    <submittedName>
        <fullName evidence="1">Uncharacterized protein</fullName>
    </submittedName>
</protein>
<name>A0AAD7H5I8_9AGAR</name>
<gene>
    <name evidence="1" type="ORF">B0H16DRAFT_1479063</name>
</gene>
<keyword evidence="2" id="KW-1185">Reference proteome</keyword>
<reference evidence="1" key="1">
    <citation type="submission" date="2023-03" db="EMBL/GenBank/DDBJ databases">
        <title>Massive genome expansion in bonnet fungi (Mycena s.s.) driven by repeated elements and novel gene families across ecological guilds.</title>
        <authorList>
            <consortium name="Lawrence Berkeley National Laboratory"/>
            <person name="Harder C.B."/>
            <person name="Miyauchi S."/>
            <person name="Viragh M."/>
            <person name="Kuo A."/>
            <person name="Thoen E."/>
            <person name="Andreopoulos B."/>
            <person name="Lu D."/>
            <person name="Skrede I."/>
            <person name="Drula E."/>
            <person name="Henrissat B."/>
            <person name="Morin E."/>
            <person name="Kohler A."/>
            <person name="Barry K."/>
            <person name="LaButti K."/>
            <person name="Morin E."/>
            <person name="Salamov A."/>
            <person name="Lipzen A."/>
            <person name="Mereny Z."/>
            <person name="Hegedus B."/>
            <person name="Baldrian P."/>
            <person name="Stursova M."/>
            <person name="Weitz H."/>
            <person name="Taylor A."/>
            <person name="Grigoriev I.V."/>
            <person name="Nagy L.G."/>
            <person name="Martin F."/>
            <person name="Kauserud H."/>
        </authorList>
    </citation>
    <scope>NUCLEOTIDE SEQUENCE</scope>
    <source>
        <strain evidence="1">CBHHK182m</strain>
    </source>
</reference>
<organism evidence="1 2">
    <name type="scientific">Mycena metata</name>
    <dbReference type="NCBI Taxonomy" id="1033252"/>
    <lineage>
        <taxon>Eukaryota</taxon>
        <taxon>Fungi</taxon>
        <taxon>Dikarya</taxon>
        <taxon>Basidiomycota</taxon>
        <taxon>Agaricomycotina</taxon>
        <taxon>Agaricomycetes</taxon>
        <taxon>Agaricomycetidae</taxon>
        <taxon>Agaricales</taxon>
        <taxon>Marasmiineae</taxon>
        <taxon>Mycenaceae</taxon>
        <taxon>Mycena</taxon>
    </lineage>
</organism>
<proteinExistence type="predicted"/>